<dbReference type="AlphaFoldDB" id="A0AAV0VR30"/>
<sequence>MSIGLLNYKKIRKDCLQQRHIAHVSQLKSWRLEDEPDEASDTSEEEGRGPSGATSCEDDADPPPEHKKNSKEVRRSDRVRKKPSKLDDYV</sequence>
<feature type="compositionally biased region" description="Acidic residues" evidence="1">
    <location>
        <begin position="34"/>
        <end position="44"/>
    </location>
</feature>
<accession>A0AAV0VR30</accession>
<reference evidence="2 3" key="1">
    <citation type="submission" date="2023-01" db="EMBL/GenBank/DDBJ databases">
        <authorList>
            <person name="Whitehead M."/>
        </authorList>
    </citation>
    <scope>NUCLEOTIDE SEQUENCE [LARGE SCALE GENOMIC DNA]</scope>
</reference>
<evidence type="ECO:0000256" key="1">
    <source>
        <dbReference type="SAM" id="MobiDB-lite"/>
    </source>
</evidence>
<feature type="compositionally biased region" description="Basic and acidic residues" evidence="1">
    <location>
        <begin position="63"/>
        <end position="76"/>
    </location>
</feature>
<evidence type="ECO:0000313" key="3">
    <source>
        <dbReference type="Proteomes" id="UP001160148"/>
    </source>
</evidence>
<feature type="region of interest" description="Disordered" evidence="1">
    <location>
        <begin position="31"/>
        <end position="90"/>
    </location>
</feature>
<dbReference type="EMBL" id="CARXXK010000001">
    <property type="protein sequence ID" value="CAI6346752.1"/>
    <property type="molecule type" value="Genomic_DNA"/>
</dbReference>
<keyword evidence="3" id="KW-1185">Reference proteome</keyword>
<name>A0AAV0VR30_9HEMI</name>
<protein>
    <submittedName>
        <fullName evidence="2">Uncharacterized protein</fullName>
    </submittedName>
</protein>
<comment type="caution">
    <text evidence="2">The sequence shown here is derived from an EMBL/GenBank/DDBJ whole genome shotgun (WGS) entry which is preliminary data.</text>
</comment>
<proteinExistence type="predicted"/>
<dbReference type="Proteomes" id="UP001160148">
    <property type="component" value="Unassembled WGS sequence"/>
</dbReference>
<organism evidence="2 3">
    <name type="scientific">Macrosiphum euphorbiae</name>
    <name type="common">potato aphid</name>
    <dbReference type="NCBI Taxonomy" id="13131"/>
    <lineage>
        <taxon>Eukaryota</taxon>
        <taxon>Metazoa</taxon>
        <taxon>Ecdysozoa</taxon>
        <taxon>Arthropoda</taxon>
        <taxon>Hexapoda</taxon>
        <taxon>Insecta</taxon>
        <taxon>Pterygota</taxon>
        <taxon>Neoptera</taxon>
        <taxon>Paraneoptera</taxon>
        <taxon>Hemiptera</taxon>
        <taxon>Sternorrhyncha</taxon>
        <taxon>Aphidomorpha</taxon>
        <taxon>Aphidoidea</taxon>
        <taxon>Aphididae</taxon>
        <taxon>Macrosiphini</taxon>
        <taxon>Macrosiphum</taxon>
    </lineage>
</organism>
<evidence type="ECO:0000313" key="2">
    <source>
        <dbReference type="EMBL" id="CAI6346752.1"/>
    </source>
</evidence>
<gene>
    <name evidence="2" type="ORF">MEUPH1_LOCUS3625</name>
</gene>